<dbReference type="PRINTS" id="PR01021">
    <property type="entry name" value="OMPADOMAIN"/>
</dbReference>
<evidence type="ECO:0000256" key="3">
    <source>
        <dbReference type="ARBA" id="ARBA00023237"/>
    </source>
</evidence>
<dbReference type="Pfam" id="PF00691">
    <property type="entry name" value="OmpA"/>
    <property type="match status" value="1"/>
</dbReference>
<dbReference type="EMBL" id="AP025591">
    <property type="protein sequence ID" value="BDG04914.1"/>
    <property type="molecule type" value="Genomic_DNA"/>
</dbReference>
<sequence length="226" mass="23973">MRRVLLAALSVSAVLALAGCPPKVKKGECKSSADCASQEGVGKVCVEGRCQECGQDSDCREGFVCRENRCAPKPQCGPDTPCPAGQECVAERCVAKQAEAPAAGAGAAAAVPPECADPSAFTIRFDFDKYTITSQSQQTLQKFADCLKRAPAKALTANGYADERGTAQYNVALSAKRAEAAKKYLGDLGVQSSMQTVGYGEENPLCTDSNEACWSRNRRVEFQVSR</sequence>
<dbReference type="InterPro" id="IPR006665">
    <property type="entry name" value="OmpA-like"/>
</dbReference>
<evidence type="ECO:0000256" key="5">
    <source>
        <dbReference type="SAM" id="SignalP"/>
    </source>
</evidence>
<protein>
    <recommendedName>
        <fullName evidence="6">OmpA-like domain-containing protein</fullName>
    </recommendedName>
</protein>
<dbReference type="InterPro" id="IPR036737">
    <property type="entry name" value="OmpA-like_sf"/>
</dbReference>
<evidence type="ECO:0000256" key="4">
    <source>
        <dbReference type="PROSITE-ProRule" id="PRU00473"/>
    </source>
</evidence>
<dbReference type="PROSITE" id="PS51257">
    <property type="entry name" value="PROKAR_LIPOPROTEIN"/>
    <property type="match status" value="1"/>
</dbReference>
<keyword evidence="8" id="KW-1185">Reference proteome</keyword>
<dbReference type="PROSITE" id="PS51123">
    <property type="entry name" value="OMPA_2"/>
    <property type="match status" value="1"/>
</dbReference>
<organism evidence="7 8">
    <name type="scientific">Anaeromyxobacter oryzae</name>
    <dbReference type="NCBI Taxonomy" id="2918170"/>
    <lineage>
        <taxon>Bacteria</taxon>
        <taxon>Pseudomonadati</taxon>
        <taxon>Myxococcota</taxon>
        <taxon>Myxococcia</taxon>
        <taxon>Myxococcales</taxon>
        <taxon>Cystobacterineae</taxon>
        <taxon>Anaeromyxobacteraceae</taxon>
        <taxon>Anaeromyxobacter</taxon>
    </lineage>
</organism>
<keyword evidence="3" id="KW-0998">Cell outer membrane</keyword>
<keyword evidence="2 4" id="KW-0472">Membrane</keyword>
<dbReference type="CDD" id="cd07185">
    <property type="entry name" value="OmpA_C-like"/>
    <property type="match status" value="1"/>
</dbReference>
<evidence type="ECO:0000256" key="2">
    <source>
        <dbReference type="ARBA" id="ARBA00023136"/>
    </source>
</evidence>
<dbReference type="PANTHER" id="PTHR30329:SF21">
    <property type="entry name" value="LIPOPROTEIN YIAD-RELATED"/>
    <property type="match status" value="1"/>
</dbReference>
<comment type="subcellular location">
    <subcellularLocation>
        <location evidence="1">Cell outer membrane</location>
    </subcellularLocation>
</comment>
<reference evidence="8" key="1">
    <citation type="journal article" date="2022" name="Int. J. Syst. Evol. Microbiol.">
        <title>Anaeromyxobacter oryzae sp. nov., Anaeromyxobacter diazotrophicus sp. nov. and Anaeromyxobacter paludicola sp. nov., isolated from paddy soils.</title>
        <authorList>
            <person name="Itoh H."/>
            <person name="Xu Z."/>
            <person name="Mise K."/>
            <person name="Masuda Y."/>
            <person name="Ushijima N."/>
            <person name="Hayakawa C."/>
            <person name="Shiratori Y."/>
            <person name="Senoo K."/>
        </authorList>
    </citation>
    <scope>NUCLEOTIDE SEQUENCE [LARGE SCALE GENOMIC DNA]</scope>
    <source>
        <strain evidence="8">Red232</strain>
    </source>
</reference>
<proteinExistence type="predicted"/>
<keyword evidence="5" id="KW-0732">Signal</keyword>
<dbReference type="SUPFAM" id="SSF103088">
    <property type="entry name" value="OmpA-like"/>
    <property type="match status" value="1"/>
</dbReference>
<dbReference type="InterPro" id="IPR006664">
    <property type="entry name" value="OMP_bac"/>
</dbReference>
<feature type="signal peptide" evidence="5">
    <location>
        <begin position="1"/>
        <end position="18"/>
    </location>
</feature>
<dbReference type="PANTHER" id="PTHR30329">
    <property type="entry name" value="STATOR ELEMENT OF FLAGELLAR MOTOR COMPLEX"/>
    <property type="match status" value="1"/>
</dbReference>
<feature type="domain" description="OmpA-like" evidence="6">
    <location>
        <begin position="112"/>
        <end position="226"/>
    </location>
</feature>
<evidence type="ECO:0000313" key="8">
    <source>
        <dbReference type="Proteomes" id="UP001162891"/>
    </source>
</evidence>
<evidence type="ECO:0000313" key="7">
    <source>
        <dbReference type="EMBL" id="BDG04914.1"/>
    </source>
</evidence>
<dbReference type="InterPro" id="IPR050330">
    <property type="entry name" value="Bact_OuterMem_StrucFunc"/>
</dbReference>
<dbReference type="Gene3D" id="3.30.1330.60">
    <property type="entry name" value="OmpA-like domain"/>
    <property type="match status" value="1"/>
</dbReference>
<gene>
    <name evidence="7" type="ORF">AMOR_39100</name>
</gene>
<evidence type="ECO:0000259" key="6">
    <source>
        <dbReference type="PROSITE" id="PS51123"/>
    </source>
</evidence>
<name>A0ABN6MVA3_9BACT</name>
<evidence type="ECO:0000256" key="1">
    <source>
        <dbReference type="ARBA" id="ARBA00004442"/>
    </source>
</evidence>
<accession>A0ABN6MVA3</accession>
<dbReference type="RefSeq" id="WP_248353428.1">
    <property type="nucleotide sequence ID" value="NZ_AP025591.1"/>
</dbReference>
<feature type="chain" id="PRO_5045154654" description="OmpA-like domain-containing protein" evidence="5">
    <location>
        <begin position="19"/>
        <end position="226"/>
    </location>
</feature>
<dbReference type="Proteomes" id="UP001162891">
    <property type="component" value="Chromosome"/>
</dbReference>